<evidence type="ECO:0000313" key="5">
    <source>
        <dbReference type="Proteomes" id="UP001156389"/>
    </source>
</evidence>
<comment type="similarity">
    <text evidence="1">Belongs to the CPA3 antiporters (TC 2.A.63) subunit G family.</text>
</comment>
<sequence length="142" mass="14588">MSTALDALTAVLLLAGAAFCLLGALGLLRFADTLSRLHAATKAQTLGLLLILLGAAAQVSPRYAVVLVLVALFQLVTVPVTGQIVGRTAYRTQAVRRPGLVLDELGERLRRDARARGEAAGQDSEGGDAEGGEAEGGEHAGS</sequence>
<feature type="compositionally biased region" description="Acidic residues" evidence="2">
    <location>
        <begin position="125"/>
        <end position="135"/>
    </location>
</feature>
<gene>
    <name evidence="4" type="primary">mnhG</name>
    <name evidence="4" type="ORF">LHJ74_13810</name>
</gene>
<dbReference type="PANTHER" id="PTHR34703">
    <property type="entry name" value="ANTIPORTER SUBUNIT MNHG2-RELATED"/>
    <property type="match status" value="1"/>
</dbReference>
<organism evidence="4 5">
    <name type="scientific">Streptomyces gossypii</name>
    <dbReference type="NCBI Taxonomy" id="2883101"/>
    <lineage>
        <taxon>Bacteria</taxon>
        <taxon>Bacillati</taxon>
        <taxon>Actinomycetota</taxon>
        <taxon>Actinomycetes</taxon>
        <taxon>Kitasatosporales</taxon>
        <taxon>Streptomycetaceae</taxon>
        <taxon>Streptomyces</taxon>
    </lineage>
</organism>
<keyword evidence="5" id="KW-1185">Reference proteome</keyword>
<dbReference type="NCBIfam" id="NF009314">
    <property type="entry name" value="PRK12674.1-2"/>
    <property type="match status" value="1"/>
</dbReference>
<evidence type="ECO:0000313" key="4">
    <source>
        <dbReference type="EMBL" id="MCT2590972.1"/>
    </source>
</evidence>
<keyword evidence="3" id="KW-0472">Membrane</keyword>
<keyword evidence="3" id="KW-0812">Transmembrane</keyword>
<proteinExistence type="inferred from homology"/>
<dbReference type="InterPro" id="IPR005133">
    <property type="entry name" value="PhaG_MnhG_YufB"/>
</dbReference>
<name>A0ABT2JSW2_9ACTN</name>
<evidence type="ECO:0000256" key="2">
    <source>
        <dbReference type="SAM" id="MobiDB-lite"/>
    </source>
</evidence>
<reference evidence="4 5" key="1">
    <citation type="submission" date="2021-10" db="EMBL/GenBank/DDBJ databases">
        <title>Streptomyces gossypii sp. nov., isolated from soil collected from cotton field.</title>
        <authorList>
            <person name="Ge X."/>
            <person name="Chen X."/>
            <person name="Liu W."/>
        </authorList>
    </citation>
    <scope>NUCLEOTIDE SEQUENCE [LARGE SCALE GENOMIC DNA]</scope>
    <source>
        <strain evidence="4 5">N2-109</strain>
    </source>
</reference>
<accession>A0ABT2JSW2</accession>
<feature type="region of interest" description="Disordered" evidence="2">
    <location>
        <begin position="113"/>
        <end position="142"/>
    </location>
</feature>
<dbReference type="NCBIfam" id="TIGR01300">
    <property type="entry name" value="CPA3_mnhG_phaG"/>
    <property type="match status" value="1"/>
</dbReference>
<keyword evidence="3" id="KW-1133">Transmembrane helix</keyword>
<feature type="transmembrane region" description="Helical" evidence="3">
    <location>
        <begin position="63"/>
        <end position="86"/>
    </location>
</feature>
<dbReference type="Pfam" id="PF03334">
    <property type="entry name" value="PhaG_MnhG_YufB"/>
    <property type="match status" value="1"/>
</dbReference>
<dbReference type="Proteomes" id="UP001156389">
    <property type="component" value="Unassembled WGS sequence"/>
</dbReference>
<evidence type="ECO:0000256" key="1">
    <source>
        <dbReference type="ARBA" id="ARBA00008404"/>
    </source>
</evidence>
<comment type="caution">
    <text evidence="4">The sequence shown here is derived from an EMBL/GenBank/DDBJ whole genome shotgun (WGS) entry which is preliminary data.</text>
</comment>
<feature type="transmembrane region" description="Helical" evidence="3">
    <location>
        <begin position="6"/>
        <end position="27"/>
    </location>
</feature>
<dbReference type="EMBL" id="JAJAGO010000006">
    <property type="protein sequence ID" value="MCT2590972.1"/>
    <property type="molecule type" value="Genomic_DNA"/>
</dbReference>
<protein>
    <submittedName>
        <fullName evidence="4">Monovalent cation/H(+) antiporter subunit G</fullName>
    </submittedName>
</protein>
<dbReference type="PANTHER" id="PTHR34703:SF1">
    <property type="entry name" value="ANTIPORTER SUBUNIT MNHG2-RELATED"/>
    <property type="match status" value="1"/>
</dbReference>
<dbReference type="RefSeq" id="WP_260218300.1">
    <property type="nucleotide sequence ID" value="NZ_JAJAGO010000006.1"/>
</dbReference>
<evidence type="ECO:0000256" key="3">
    <source>
        <dbReference type="SAM" id="Phobius"/>
    </source>
</evidence>